<sequence length="1270" mass="131208">MTGAGSEGRFERAMEKLFLLANLATPAASAAGPTTTSPTPAQALTPWMAGPRRSAAAVSRTDASANVDVAPGSPTSAAPQCRPWDRGDLLRRLGTFKSSTWFGKPQVAGPVACARRGWTNVDSDLLMCEVCQTRISFVVPPTWPRQQVERAAESFSQQLETGHKDLCAWQGNACPEALAHFPPTPPSELFAGYKKRCEALLQLLSLPVVTSSALIKMRATRGPQLARLLAQPPPQASMETDVGLLRQGGDIGGAASVAVGEASLGGMQGSVNGCTGPGTLPLDSFFESQRVIAICGWEPLALPYTVDCEERSVTLNKAGALVKRVDVSAGTSAEKNGPKNQSNGIQADAGQCGGQASPKVRSPSKVAVSNLRTLWETVSQVAGREEGVGTHNLGPAGGPSSVVLECNLCGARVGLWNMTMVRRPVFLNRVHNYQLAVSHAVSTAIPAEQNSTVPVGGVSAASEVGEWWCRDRDRQGEVETVGNRHGDGEELGPAGTGKNFSTAAVSAAQLSRAAAQQGIGPTTSTGVTGGDGAATGDGFSVPVLIKPGGVGGGGALGSGAQNRRGGIGASATAGSSFRADYSEWGGYVPSFESRGPNDDGIFGGMVSTLDMPDSRGPRHPTNSAEGMVVECGGDEGDEDADDAEVDGGAFGNVGREEGAKDDEKGSRKRGHEAEDGVGGVRAGSWGRNSACLGAGEAKGTRLSAEADSDDYVDVDDHKVKRRRSLHEGGEGGRLEEGNLRTSSVLHRHQIRDLPRSSSVNAMADCEVPENSTESVRFMPRQNSDLRDTAGIGERAGDDGEHHGVVVEAAEQDSGKCEREGEGEHAERGGQPARDWERVQSPDGDVGSRSELLGAGEGIGGRAEGERDGDIVDGAASRMDEGGYEVRGTTDAVVDTGTDGGAAGGSVGMADMHGSVGLGGSGEGATGVDMDPQAMGSDGVDDRRRRALLGDQNVGVGASVCTKGVTSGEEQEHGGTHGAEMAGSLVMATHRNEGPRAGIDPEAVAHLQGRSVVGGSHGGDAHGLGSDGEDQNVNEGRAHRGDESAGGDGDASVLDGKRSAIGDNGITDADAAGDHVCEGKGKEVKSTVHGGSCGSRENDRVSQGEGRGQGGDEETQWGRTSDTANAQVVRSTADDGEATDGVQGAVGAVCTYSDVDRHNDRPMEVEMRRTIPWAAEFDPLHSHRHFCPWISPNTPIAGPSGNGSGSAICGWQHCLDVVDAETGVDGADHPAGASRVFREDESTTSALKGDALASVRRILQSVLQRRKPTDH</sequence>
<dbReference type="GO" id="GO:0005634">
    <property type="term" value="C:nucleus"/>
    <property type="evidence" value="ECO:0007669"/>
    <property type="project" value="UniProtKB-SubCell"/>
</dbReference>
<organism evidence="5 6">
    <name type="scientific">Chara braunii</name>
    <name type="common">Braun's stonewort</name>
    <dbReference type="NCBI Taxonomy" id="69332"/>
    <lineage>
        <taxon>Eukaryota</taxon>
        <taxon>Viridiplantae</taxon>
        <taxon>Streptophyta</taxon>
        <taxon>Charophyceae</taxon>
        <taxon>Charales</taxon>
        <taxon>Characeae</taxon>
        <taxon>Chara</taxon>
    </lineage>
</organism>
<accession>A0A388LJZ4</accession>
<dbReference type="PANTHER" id="PTHR15835:SF6">
    <property type="entry name" value="ZINC FINGER C3HC-TYPE PROTEIN 1"/>
    <property type="match status" value="1"/>
</dbReference>
<feature type="compositionally biased region" description="Basic and acidic residues" evidence="3">
    <location>
        <begin position="812"/>
        <end position="839"/>
    </location>
</feature>
<proteinExistence type="predicted"/>
<feature type="region of interest" description="Disordered" evidence="3">
    <location>
        <begin position="1010"/>
        <end position="1058"/>
    </location>
</feature>
<feature type="region of interest" description="Disordered" evidence="3">
    <location>
        <begin position="330"/>
        <end position="364"/>
    </location>
</feature>
<dbReference type="Gramene" id="GBG82555">
    <property type="protein sequence ID" value="GBG82555"/>
    <property type="gene ID" value="CBR_g34932"/>
</dbReference>
<dbReference type="PANTHER" id="PTHR15835">
    <property type="entry name" value="NUCLEAR-INTERACTING PARTNER OF ALK"/>
    <property type="match status" value="1"/>
</dbReference>
<dbReference type="Pfam" id="PF07967">
    <property type="entry name" value="zf-C3HC"/>
    <property type="match status" value="1"/>
</dbReference>
<evidence type="ECO:0000256" key="3">
    <source>
        <dbReference type="SAM" id="MobiDB-lite"/>
    </source>
</evidence>
<dbReference type="EMBL" id="BFEA01000410">
    <property type="protein sequence ID" value="GBG82555.1"/>
    <property type="molecule type" value="Genomic_DNA"/>
</dbReference>
<feature type="compositionally biased region" description="Basic and acidic residues" evidence="3">
    <location>
        <begin position="475"/>
        <end position="488"/>
    </location>
</feature>
<feature type="compositionally biased region" description="Basic and acidic residues" evidence="3">
    <location>
        <begin position="654"/>
        <end position="665"/>
    </location>
</feature>
<evidence type="ECO:0000313" key="5">
    <source>
        <dbReference type="EMBL" id="GBG82555.1"/>
    </source>
</evidence>
<feature type="compositionally biased region" description="Polar residues" evidence="3">
    <location>
        <begin position="330"/>
        <end position="345"/>
    </location>
</feature>
<evidence type="ECO:0000256" key="2">
    <source>
        <dbReference type="ARBA" id="ARBA00023242"/>
    </source>
</evidence>
<evidence type="ECO:0000256" key="1">
    <source>
        <dbReference type="ARBA" id="ARBA00004123"/>
    </source>
</evidence>
<feature type="region of interest" description="Disordered" evidence="3">
    <location>
        <begin position="475"/>
        <end position="496"/>
    </location>
</feature>
<dbReference type="AlphaFoldDB" id="A0A388LJZ4"/>
<dbReference type="GO" id="GO:0008270">
    <property type="term" value="F:zinc ion binding"/>
    <property type="evidence" value="ECO:0007669"/>
    <property type="project" value="InterPro"/>
</dbReference>
<protein>
    <recommendedName>
        <fullName evidence="4">C3HC-type domain-containing protein</fullName>
    </recommendedName>
</protein>
<comment type="caution">
    <text evidence="5">The sequence shown here is derived from an EMBL/GenBank/DDBJ whole genome shotgun (WGS) entry which is preliminary data.</text>
</comment>
<keyword evidence="6" id="KW-1185">Reference proteome</keyword>
<dbReference type="STRING" id="69332.A0A388LJZ4"/>
<gene>
    <name evidence="5" type="ORF">CBR_g34932</name>
</gene>
<dbReference type="OrthoDB" id="614844at2759"/>
<feature type="compositionally biased region" description="Acidic residues" evidence="3">
    <location>
        <begin position="632"/>
        <end position="645"/>
    </location>
</feature>
<feature type="region of interest" description="Disordered" evidence="3">
    <location>
        <begin position="780"/>
        <end position="869"/>
    </location>
</feature>
<feature type="compositionally biased region" description="Basic and acidic residues" evidence="3">
    <location>
        <begin position="794"/>
        <end position="804"/>
    </location>
</feature>
<name>A0A388LJZ4_CHABU</name>
<evidence type="ECO:0000259" key="4">
    <source>
        <dbReference type="Pfam" id="PF07967"/>
    </source>
</evidence>
<dbReference type="InterPro" id="IPR012935">
    <property type="entry name" value="NuBaID_N"/>
</dbReference>
<reference evidence="5 6" key="1">
    <citation type="journal article" date="2018" name="Cell">
        <title>The Chara Genome: Secondary Complexity and Implications for Plant Terrestrialization.</title>
        <authorList>
            <person name="Nishiyama T."/>
            <person name="Sakayama H."/>
            <person name="Vries J.D."/>
            <person name="Buschmann H."/>
            <person name="Saint-Marcoux D."/>
            <person name="Ullrich K.K."/>
            <person name="Haas F.B."/>
            <person name="Vanderstraeten L."/>
            <person name="Becker D."/>
            <person name="Lang D."/>
            <person name="Vosolsobe S."/>
            <person name="Rombauts S."/>
            <person name="Wilhelmsson P.K.I."/>
            <person name="Janitza P."/>
            <person name="Kern R."/>
            <person name="Heyl A."/>
            <person name="Rumpler F."/>
            <person name="Villalobos L.I.A.C."/>
            <person name="Clay J.M."/>
            <person name="Skokan R."/>
            <person name="Toyoda A."/>
            <person name="Suzuki Y."/>
            <person name="Kagoshima H."/>
            <person name="Schijlen E."/>
            <person name="Tajeshwar N."/>
            <person name="Catarino B."/>
            <person name="Hetherington A.J."/>
            <person name="Saltykova A."/>
            <person name="Bonnot C."/>
            <person name="Breuninger H."/>
            <person name="Symeonidi A."/>
            <person name="Radhakrishnan G.V."/>
            <person name="Van Nieuwerburgh F."/>
            <person name="Deforce D."/>
            <person name="Chang C."/>
            <person name="Karol K.G."/>
            <person name="Hedrich R."/>
            <person name="Ulvskov P."/>
            <person name="Glockner G."/>
            <person name="Delwiche C.F."/>
            <person name="Petrasek J."/>
            <person name="Van de Peer Y."/>
            <person name="Friml J."/>
            <person name="Beilby M."/>
            <person name="Dolan L."/>
            <person name="Kohara Y."/>
            <person name="Sugano S."/>
            <person name="Fujiyama A."/>
            <person name="Delaux P.-M."/>
            <person name="Quint M."/>
            <person name="TheiBen G."/>
            <person name="Hagemann M."/>
            <person name="Harholt J."/>
            <person name="Dunand C."/>
            <person name="Zachgo S."/>
            <person name="Langdale J."/>
            <person name="Maumus F."/>
            <person name="Straeten D.V.D."/>
            <person name="Gould S.B."/>
            <person name="Rensing S.A."/>
        </authorList>
    </citation>
    <scope>NUCLEOTIDE SEQUENCE [LARGE SCALE GENOMIC DNA]</scope>
    <source>
        <strain evidence="5 6">S276</strain>
    </source>
</reference>
<feature type="region of interest" description="Disordered" evidence="3">
    <location>
        <begin position="1081"/>
        <end position="1124"/>
    </location>
</feature>
<keyword evidence="2" id="KW-0539">Nucleus</keyword>
<feature type="region of interest" description="Disordered" evidence="3">
    <location>
        <begin position="632"/>
        <end position="689"/>
    </location>
</feature>
<feature type="domain" description="C3HC-type" evidence="4">
    <location>
        <begin position="83"/>
        <end position="208"/>
    </location>
</feature>
<feature type="compositionally biased region" description="Gly residues" evidence="3">
    <location>
        <begin position="1014"/>
        <end position="1025"/>
    </location>
</feature>
<dbReference type="Proteomes" id="UP000265515">
    <property type="component" value="Unassembled WGS sequence"/>
</dbReference>
<evidence type="ECO:0000313" key="6">
    <source>
        <dbReference type="Proteomes" id="UP000265515"/>
    </source>
</evidence>
<comment type="subcellular location">
    <subcellularLocation>
        <location evidence="1">Nucleus</location>
    </subcellularLocation>
</comment>
<feature type="region of interest" description="Disordered" evidence="3">
    <location>
        <begin position="65"/>
        <end position="84"/>
    </location>
</feature>